<dbReference type="NCBIfam" id="TIGR03342">
    <property type="entry name" value="dsrC_tusE_dsvC"/>
    <property type="match status" value="1"/>
</dbReference>
<dbReference type="GO" id="GO:0002143">
    <property type="term" value="P:tRNA wobble position uridine thiolation"/>
    <property type="evidence" value="ECO:0007669"/>
    <property type="project" value="TreeGrafter"/>
</dbReference>
<comment type="similarity">
    <text evidence="2">Belongs to the DsrC/TusE family.</text>
</comment>
<evidence type="ECO:0000256" key="2">
    <source>
        <dbReference type="ARBA" id="ARBA00005718"/>
    </source>
</evidence>
<comment type="subcellular location">
    <subcellularLocation>
        <location evidence="1">Cytoplasm</location>
    </subcellularLocation>
</comment>
<dbReference type="InterPro" id="IPR042072">
    <property type="entry name" value="DsrC-like_C"/>
</dbReference>
<evidence type="ECO:0000256" key="3">
    <source>
        <dbReference type="ARBA" id="ARBA00022490"/>
    </source>
</evidence>
<evidence type="ECO:0000313" key="5">
    <source>
        <dbReference type="EMBL" id="HDD45039.1"/>
    </source>
</evidence>
<dbReference type="GO" id="GO:0005737">
    <property type="term" value="C:cytoplasm"/>
    <property type="evidence" value="ECO:0007669"/>
    <property type="project" value="UniProtKB-SubCell"/>
</dbReference>
<dbReference type="GO" id="GO:0097163">
    <property type="term" value="F:sulfur carrier activity"/>
    <property type="evidence" value="ECO:0007669"/>
    <property type="project" value="TreeGrafter"/>
</dbReference>
<dbReference type="InterPro" id="IPR043163">
    <property type="entry name" value="DsrC-like_N"/>
</dbReference>
<comment type="caution">
    <text evidence="5">The sequence shown here is derived from an EMBL/GenBank/DDBJ whole genome shotgun (WGS) entry which is preliminary data.</text>
</comment>
<dbReference type="Gene3D" id="3.30.1420.10">
    <property type="match status" value="1"/>
</dbReference>
<accession>A0A7C0U3Q7</accession>
<dbReference type="Pfam" id="PF04358">
    <property type="entry name" value="DsrC"/>
    <property type="match status" value="1"/>
</dbReference>
<organism evidence="5">
    <name type="scientific">Desulfofervidus auxilii</name>
    <dbReference type="NCBI Taxonomy" id="1621989"/>
    <lineage>
        <taxon>Bacteria</taxon>
        <taxon>Pseudomonadati</taxon>
        <taxon>Thermodesulfobacteriota</taxon>
        <taxon>Candidatus Desulfofervidia</taxon>
        <taxon>Candidatus Desulfofervidales</taxon>
        <taxon>Candidatus Desulfofervidaceae</taxon>
        <taxon>Candidatus Desulfofervidus</taxon>
    </lineage>
</organism>
<name>A0A7C0U3Q7_DESA2</name>
<dbReference type="InterPro" id="IPR007453">
    <property type="entry name" value="DsrC/TusE"/>
</dbReference>
<protein>
    <submittedName>
        <fullName evidence="5">TusE/DsrC/DsvC family sulfur relay protein</fullName>
    </submittedName>
</protein>
<dbReference type="InterPro" id="IPR025526">
    <property type="entry name" value="DsrC-like_dom_sf"/>
</dbReference>
<dbReference type="AlphaFoldDB" id="A0A7C0U3Q7"/>
<reference evidence="5" key="1">
    <citation type="journal article" date="2020" name="mSystems">
        <title>Genome- and Community-Level Interaction Insights into Carbon Utilization and Element Cycling Functions of Hydrothermarchaeota in Hydrothermal Sediment.</title>
        <authorList>
            <person name="Zhou Z."/>
            <person name="Liu Y."/>
            <person name="Xu W."/>
            <person name="Pan J."/>
            <person name="Luo Z.H."/>
            <person name="Li M."/>
        </authorList>
    </citation>
    <scope>NUCLEOTIDE SEQUENCE [LARGE SCALE GENOMIC DNA]</scope>
    <source>
        <strain evidence="5">HyVt-233</strain>
    </source>
</reference>
<dbReference type="Proteomes" id="UP000886289">
    <property type="component" value="Unassembled WGS sequence"/>
</dbReference>
<dbReference type="PIRSF" id="PIRSF006223">
    <property type="entry name" value="DsrC_TusE"/>
    <property type="match status" value="1"/>
</dbReference>
<proteinExistence type="inferred from homology"/>
<dbReference type="EMBL" id="DRBS01000345">
    <property type="protein sequence ID" value="HDD45039.1"/>
    <property type="molecule type" value="Genomic_DNA"/>
</dbReference>
<gene>
    <name evidence="5" type="primary">tusE</name>
    <name evidence="5" type="ORF">ENG63_09315</name>
</gene>
<dbReference type="SUPFAM" id="SSF69721">
    <property type="entry name" value="DsrC, the gamma subunit of dissimilatory sulfite reductase"/>
    <property type="match status" value="1"/>
</dbReference>
<dbReference type="PANTHER" id="PTHR37010:SF1">
    <property type="entry name" value="SULFURTRANSFERASE TUSE"/>
    <property type="match status" value="1"/>
</dbReference>
<dbReference type="Gene3D" id="1.10.10.370">
    <property type="entry name" value="DsrC-like protein, C-terminal domain"/>
    <property type="match status" value="1"/>
</dbReference>
<dbReference type="PANTHER" id="PTHR37010">
    <property type="entry name" value="SULFURTRANSFERASE TUSE"/>
    <property type="match status" value="1"/>
</dbReference>
<evidence type="ECO:0000256" key="1">
    <source>
        <dbReference type="ARBA" id="ARBA00004496"/>
    </source>
</evidence>
<feature type="active site" description="Cysteine persulfide intermediate" evidence="4">
    <location>
        <position position="105"/>
    </location>
</feature>
<sequence>MPVVEYKGKKFEVDEDGFLSGGIDVWCPEWVEYVKELEGIKEITDMHWKCIHYLQDYYKQNGIAPMIRVFCKAVGLKLKQIYELFPSGPAKGACKMAGLPKPTGCV</sequence>
<keyword evidence="3" id="KW-0963">Cytoplasm</keyword>
<evidence type="ECO:0000256" key="4">
    <source>
        <dbReference type="PIRSR" id="PIRSR006223-50"/>
    </source>
</evidence>